<reference evidence="4" key="1">
    <citation type="submission" date="2021-11" db="EMBL/GenBank/DDBJ databases">
        <title>Cultivation dependent microbiological survey of springs from the worlds oldest radium mine currently devoted to the extraction of radon-saturated water.</title>
        <authorList>
            <person name="Kapinusova G."/>
            <person name="Smrhova T."/>
            <person name="Strejcek M."/>
            <person name="Suman J."/>
            <person name="Jani K."/>
            <person name="Pajer P."/>
            <person name="Uhlik O."/>
        </authorList>
    </citation>
    <scope>NUCLEOTIDE SEQUENCE [LARGE SCALE GENOMIC DNA]</scope>
    <source>
        <strain evidence="4">J379</strain>
    </source>
</reference>
<gene>
    <name evidence="3" type="ORF">LRS13_14870</name>
</gene>
<protein>
    <submittedName>
        <fullName evidence="3">DUF4430 domain-containing protein</fullName>
    </submittedName>
</protein>
<feature type="chain" id="PRO_5047390534" evidence="1">
    <location>
        <begin position="24"/>
        <end position="398"/>
    </location>
</feature>
<dbReference type="Pfam" id="PF14478">
    <property type="entry name" value="DUF4430"/>
    <property type="match status" value="1"/>
</dbReference>
<name>A0ABY5PBI8_9ACTN</name>
<dbReference type="RefSeq" id="WP_353862535.1">
    <property type="nucleotide sequence ID" value="NZ_CP088295.1"/>
</dbReference>
<keyword evidence="4" id="KW-1185">Reference proteome</keyword>
<evidence type="ECO:0000259" key="2">
    <source>
        <dbReference type="Pfam" id="PF14478"/>
    </source>
</evidence>
<accession>A0ABY5PBI8</accession>
<feature type="domain" description="Transcobalamin-like C-terminal" evidence="2">
    <location>
        <begin position="87"/>
        <end position="130"/>
    </location>
</feature>
<evidence type="ECO:0000313" key="4">
    <source>
        <dbReference type="Proteomes" id="UP001058860"/>
    </source>
</evidence>
<organism evidence="3 4">
    <name type="scientific">Svornostia abyssi</name>
    <dbReference type="NCBI Taxonomy" id="2898438"/>
    <lineage>
        <taxon>Bacteria</taxon>
        <taxon>Bacillati</taxon>
        <taxon>Actinomycetota</taxon>
        <taxon>Thermoleophilia</taxon>
        <taxon>Solirubrobacterales</taxon>
        <taxon>Baekduiaceae</taxon>
        <taxon>Svornostia</taxon>
    </lineage>
</organism>
<dbReference type="Proteomes" id="UP001058860">
    <property type="component" value="Chromosome"/>
</dbReference>
<dbReference type="InterPro" id="IPR027954">
    <property type="entry name" value="Transcobalamin-like_C"/>
</dbReference>
<dbReference type="PROSITE" id="PS51257">
    <property type="entry name" value="PROKAR_LIPOPROTEIN"/>
    <property type="match status" value="1"/>
</dbReference>
<proteinExistence type="predicted"/>
<dbReference type="Gene3D" id="2.170.130.30">
    <property type="match status" value="1"/>
</dbReference>
<dbReference type="EMBL" id="CP088295">
    <property type="protein sequence ID" value="UUY01998.1"/>
    <property type="molecule type" value="Genomic_DNA"/>
</dbReference>
<evidence type="ECO:0000256" key="1">
    <source>
        <dbReference type="SAM" id="SignalP"/>
    </source>
</evidence>
<feature type="signal peptide" evidence="1">
    <location>
        <begin position="1"/>
        <end position="23"/>
    </location>
</feature>
<keyword evidence="1" id="KW-0732">Signal</keyword>
<evidence type="ECO:0000313" key="3">
    <source>
        <dbReference type="EMBL" id="UUY01998.1"/>
    </source>
</evidence>
<sequence length="398" mass="40858">MKFLLRGTVAAALALACAAPADAANVSIRVEGATGTLVPATAVTTTSGTFTKSAGAPDCQRDSAGGALETATAGNWGGAFDGFGQRVETILGESHVFTSGAYWSIYVNDLPATQGACTQPVQTGDAITFYPQCEGAPLPTCFDGLLLYRSAPATVTPGGTATVVVDQVTTTYDPPTYDPVTKKTPAAGATVTIGGASAVADADGRAQVTVGAAKGVQTVLTTLAGRVRASGAMCVTDGADGACGTTQPGQVLGAGTAAQSSAGGGAPVVAGRDMVAPFAELSGLKDRQVFPAGKGPRALSGTLAADPSGILMVKLRIHRRVGDRCSYFSGRQERFRAIRCGVRNAKWFKIGDRADWSYLLPSRLPAGDYVIDVNAIDKAYNRDDARERGRNRVFLRVG</sequence>